<comment type="caution">
    <text evidence="3">The sequence shown here is derived from an EMBL/GenBank/DDBJ whole genome shotgun (WGS) entry which is preliminary data.</text>
</comment>
<feature type="region of interest" description="Disordered" evidence="1">
    <location>
        <begin position="72"/>
        <end position="92"/>
    </location>
</feature>
<proteinExistence type="predicted"/>
<evidence type="ECO:0000313" key="3">
    <source>
        <dbReference type="EMBL" id="NKY30473.1"/>
    </source>
</evidence>
<dbReference type="Proteomes" id="UP000540698">
    <property type="component" value="Unassembled WGS sequence"/>
</dbReference>
<name>A0A7X6R6E7_9NOCA</name>
<evidence type="ECO:0000313" key="4">
    <source>
        <dbReference type="Proteomes" id="UP000540698"/>
    </source>
</evidence>
<dbReference type="InterPro" id="IPR011089">
    <property type="entry name" value="GmrSD_C"/>
</dbReference>
<accession>A0A7X6R6E7</accession>
<reference evidence="3 4" key="1">
    <citation type="submission" date="2020-04" db="EMBL/GenBank/DDBJ databases">
        <title>MicrobeNet Type strains.</title>
        <authorList>
            <person name="Nicholson A.C."/>
        </authorList>
    </citation>
    <scope>NUCLEOTIDE SEQUENCE [LARGE SCALE GENOMIC DNA]</scope>
    <source>
        <strain evidence="3 4">DSM 44956</strain>
    </source>
</reference>
<keyword evidence="3" id="KW-0540">Nuclease</keyword>
<keyword evidence="3" id="KW-0255">Endonuclease</keyword>
<dbReference type="AlphaFoldDB" id="A0A7X6R6E7"/>
<dbReference type="Pfam" id="PF07510">
    <property type="entry name" value="GmrSD_C"/>
    <property type="match status" value="1"/>
</dbReference>
<keyword evidence="4" id="KW-1185">Reference proteome</keyword>
<keyword evidence="3" id="KW-0378">Hydrolase</keyword>
<dbReference type="PANTHER" id="PTHR24094:SF15">
    <property type="entry name" value="AMP-DEPENDENT SYNTHETASE_LIGASE DOMAIN-CONTAINING PROTEIN-RELATED"/>
    <property type="match status" value="1"/>
</dbReference>
<evidence type="ECO:0000256" key="1">
    <source>
        <dbReference type="SAM" id="MobiDB-lite"/>
    </source>
</evidence>
<dbReference type="PROSITE" id="PS51257">
    <property type="entry name" value="PROKAR_LIPOPROTEIN"/>
    <property type="match status" value="1"/>
</dbReference>
<dbReference type="EMBL" id="JAAXOS010000018">
    <property type="protein sequence ID" value="NKY30473.1"/>
    <property type="molecule type" value="Genomic_DNA"/>
</dbReference>
<evidence type="ECO:0000259" key="2">
    <source>
        <dbReference type="Pfam" id="PF07510"/>
    </source>
</evidence>
<feature type="region of interest" description="Disordered" evidence="1">
    <location>
        <begin position="177"/>
        <end position="197"/>
    </location>
</feature>
<dbReference type="GO" id="GO:0004519">
    <property type="term" value="F:endonuclease activity"/>
    <property type="evidence" value="ECO:0007669"/>
    <property type="project" value="UniProtKB-KW"/>
</dbReference>
<organism evidence="3 4">
    <name type="scientific">Nocardia gamkensis</name>
    <dbReference type="NCBI Taxonomy" id="352869"/>
    <lineage>
        <taxon>Bacteria</taxon>
        <taxon>Bacillati</taxon>
        <taxon>Actinomycetota</taxon>
        <taxon>Actinomycetes</taxon>
        <taxon>Mycobacteriales</taxon>
        <taxon>Nocardiaceae</taxon>
        <taxon>Nocardia</taxon>
    </lineage>
</organism>
<protein>
    <submittedName>
        <fullName evidence="3">HNH endonuclease</fullName>
    </submittedName>
</protein>
<gene>
    <name evidence="3" type="ORF">HGB38_30285</name>
</gene>
<feature type="domain" description="GmrSD restriction endonucleases C-terminal" evidence="2">
    <location>
        <begin position="97"/>
        <end position="234"/>
    </location>
</feature>
<dbReference type="RefSeq" id="WP_062971683.1">
    <property type="nucleotide sequence ID" value="NZ_JAAXOS010000018.1"/>
</dbReference>
<dbReference type="PANTHER" id="PTHR24094">
    <property type="entry name" value="SECRETED PROTEIN"/>
    <property type="match status" value="1"/>
</dbReference>
<sequence>MKSTTRRLALIGIMVATSIGLISCSSVHPSQSTAAGCGSGGRACADAAAPIPGRDALALLNSLRVAERAPKTGYSRDEFGPPWSDNVSVPGGGNGCDTRNDILQRDMTDVTFKSGKCIVATGTLADPYTGKTIAFKRGTKSSDDVQIDHVVALSDAWQKGAQQLSAERRRDLANDPLNLQAVDGPTNQSKSDSDAAEWLPPSKGYHCAYLTRQIQVKAAYQLWVTPAEKDAMARILTACP</sequence>